<gene>
    <name evidence="1" type="ORF">DPMN_059037</name>
</gene>
<proteinExistence type="predicted"/>
<dbReference type="Proteomes" id="UP000828390">
    <property type="component" value="Unassembled WGS sequence"/>
</dbReference>
<evidence type="ECO:0000313" key="2">
    <source>
        <dbReference type="Proteomes" id="UP000828390"/>
    </source>
</evidence>
<protein>
    <submittedName>
        <fullName evidence="1">Uncharacterized protein</fullName>
    </submittedName>
</protein>
<keyword evidence="2" id="KW-1185">Reference proteome</keyword>
<name>A0A9D4HGV2_DREPO</name>
<reference evidence="1" key="2">
    <citation type="submission" date="2020-11" db="EMBL/GenBank/DDBJ databases">
        <authorList>
            <person name="McCartney M.A."/>
            <person name="Auch B."/>
            <person name="Kono T."/>
            <person name="Mallez S."/>
            <person name="Becker A."/>
            <person name="Gohl D.M."/>
            <person name="Silverstein K.A.T."/>
            <person name="Koren S."/>
            <person name="Bechman K.B."/>
            <person name="Herman A."/>
            <person name="Abrahante J.E."/>
            <person name="Garbe J."/>
        </authorList>
    </citation>
    <scope>NUCLEOTIDE SEQUENCE</scope>
    <source>
        <strain evidence="1">Duluth1</strain>
        <tissue evidence="1">Whole animal</tissue>
    </source>
</reference>
<organism evidence="1 2">
    <name type="scientific">Dreissena polymorpha</name>
    <name type="common">Zebra mussel</name>
    <name type="synonym">Mytilus polymorpha</name>
    <dbReference type="NCBI Taxonomy" id="45954"/>
    <lineage>
        <taxon>Eukaryota</taxon>
        <taxon>Metazoa</taxon>
        <taxon>Spiralia</taxon>
        <taxon>Lophotrochozoa</taxon>
        <taxon>Mollusca</taxon>
        <taxon>Bivalvia</taxon>
        <taxon>Autobranchia</taxon>
        <taxon>Heteroconchia</taxon>
        <taxon>Euheterodonta</taxon>
        <taxon>Imparidentia</taxon>
        <taxon>Neoheterodontei</taxon>
        <taxon>Myida</taxon>
        <taxon>Dreissenoidea</taxon>
        <taxon>Dreissenidae</taxon>
        <taxon>Dreissena</taxon>
    </lineage>
</organism>
<accession>A0A9D4HGV2</accession>
<sequence>MKFTCSAAQDARNRCVKRRKNKMTAQGVTEINVRLTDMYRIINGRLTDITMRVTYFYRIKRQCSALVPDKTFSERERNGKVPNINVQKTVILCHALFIF</sequence>
<reference evidence="1" key="1">
    <citation type="journal article" date="2019" name="bioRxiv">
        <title>The Genome of the Zebra Mussel, Dreissena polymorpha: A Resource for Invasive Species Research.</title>
        <authorList>
            <person name="McCartney M.A."/>
            <person name="Auch B."/>
            <person name="Kono T."/>
            <person name="Mallez S."/>
            <person name="Zhang Y."/>
            <person name="Obille A."/>
            <person name="Becker A."/>
            <person name="Abrahante J.E."/>
            <person name="Garbe J."/>
            <person name="Badalamenti J.P."/>
            <person name="Herman A."/>
            <person name="Mangelson H."/>
            <person name="Liachko I."/>
            <person name="Sullivan S."/>
            <person name="Sone E.D."/>
            <person name="Koren S."/>
            <person name="Silverstein K.A.T."/>
            <person name="Beckman K.B."/>
            <person name="Gohl D.M."/>
        </authorList>
    </citation>
    <scope>NUCLEOTIDE SEQUENCE</scope>
    <source>
        <strain evidence="1">Duluth1</strain>
        <tissue evidence="1">Whole animal</tissue>
    </source>
</reference>
<comment type="caution">
    <text evidence="1">The sequence shown here is derived from an EMBL/GenBank/DDBJ whole genome shotgun (WGS) entry which is preliminary data.</text>
</comment>
<evidence type="ECO:0000313" key="1">
    <source>
        <dbReference type="EMBL" id="KAH3716316.1"/>
    </source>
</evidence>
<dbReference type="AlphaFoldDB" id="A0A9D4HGV2"/>
<dbReference type="EMBL" id="JAIWYP010000013">
    <property type="protein sequence ID" value="KAH3716316.1"/>
    <property type="molecule type" value="Genomic_DNA"/>
</dbReference>